<dbReference type="GO" id="GO:0008924">
    <property type="term" value="F:L-malate dehydrogenase (quinone) activity"/>
    <property type="evidence" value="ECO:0007669"/>
    <property type="project" value="UniProtKB-UniRule"/>
</dbReference>
<evidence type="ECO:0000256" key="5">
    <source>
        <dbReference type="ARBA" id="ARBA00022630"/>
    </source>
</evidence>
<evidence type="ECO:0000256" key="2">
    <source>
        <dbReference type="ARBA" id="ARBA00001974"/>
    </source>
</evidence>
<dbReference type="Proteomes" id="UP000003653">
    <property type="component" value="Unassembled WGS sequence"/>
</dbReference>
<evidence type="ECO:0000313" key="11">
    <source>
        <dbReference type="Proteomes" id="UP000003653"/>
    </source>
</evidence>
<evidence type="ECO:0000313" key="10">
    <source>
        <dbReference type="EMBL" id="EFG73887.1"/>
    </source>
</evidence>
<keyword evidence="11" id="KW-1185">Reference proteome</keyword>
<evidence type="ECO:0000256" key="7">
    <source>
        <dbReference type="ARBA" id="ARBA00023002"/>
    </source>
</evidence>
<evidence type="ECO:0000256" key="3">
    <source>
        <dbReference type="ARBA" id="ARBA00005012"/>
    </source>
</evidence>
<comment type="pathway">
    <text evidence="3 8">Carbohydrate metabolism; tricarboxylic acid cycle; oxaloacetate from (S)-malate (quinone route): step 1/1.</text>
</comment>
<keyword evidence="4 8" id="KW-0816">Tricarboxylic acid cycle</keyword>
<comment type="cofactor">
    <cofactor evidence="2 8">
        <name>FAD</name>
        <dbReference type="ChEBI" id="CHEBI:57692"/>
    </cofactor>
</comment>
<dbReference type="InterPro" id="IPR036188">
    <property type="entry name" value="FAD/NAD-bd_sf"/>
</dbReference>
<dbReference type="EMBL" id="ADNV01000393">
    <property type="protein sequence ID" value="EFG73887.1"/>
    <property type="molecule type" value="Genomic_DNA"/>
</dbReference>
<reference evidence="10 11" key="1">
    <citation type="submission" date="2010-04" db="EMBL/GenBank/DDBJ databases">
        <authorList>
            <person name="Muzny D."/>
            <person name="Qin X."/>
            <person name="Deng J."/>
            <person name="Jiang H."/>
            <person name="Liu Y."/>
            <person name="Qu J."/>
            <person name="Song X.-Z."/>
            <person name="Zhang L."/>
            <person name="Thornton R."/>
            <person name="Coyle M."/>
            <person name="Francisco L."/>
            <person name="Jackson L."/>
            <person name="Javaid M."/>
            <person name="Korchina V."/>
            <person name="Kovar C."/>
            <person name="Mata R."/>
            <person name="Mathew T."/>
            <person name="Ngo R."/>
            <person name="Nguyen L."/>
            <person name="Nguyen N."/>
            <person name="Okwuonu G."/>
            <person name="Ongeri F."/>
            <person name="Pham C."/>
            <person name="Simmons D."/>
            <person name="Wilczek-Boney K."/>
            <person name="Hale W."/>
            <person name="Jakkamsetti A."/>
            <person name="Pham P."/>
            <person name="Ruth R."/>
            <person name="San Lucas F."/>
            <person name="Warren J."/>
            <person name="Zhang J."/>
            <person name="Zhao Z."/>
            <person name="Zhou C."/>
            <person name="Zhu D."/>
            <person name="Lee S."/>
            <person name="Bess C."/>
            <person name="Blankenburg K."/>
            <person name="Forbes L."/>
            <person name="Fu Q."/>
            <person name="Gubbala S."/>
            <person name="Hirani K."/>
            <person name="Jayaseelan J.C."/>
            <person name="Lara F."/>
            <person name="Munidasa M."/>
            <person name="Palculict T."/>
            <person name="Patil S."/>
            <person name="Pu L.-L."/>
            <person name="Saada N."/>
            <person name="Tang L."/>
            <person name="Weissenberger G."/>
            <person name="Zhu Y."/>
            <person name="Hemphill L."/>
            <person name="Shang Y."/>
            <person name="Youmans B."/>
            <person name="Ayvaz T."/>
            <person name="Ross M."/>
            <person name="Santibanez J."/>
            <person name="Aqrawi P."/>
            <person name="Gross S."/>
            <person name="Joshi V."/>
            <person name="Fowler G."/>
            <person name="Nazareth L."/>
            <person name="Reid J."/>
            <person name="Worley K."/>
            <person name="Petrosino J."/>
            <person name="Highlander S."/>
            <person name="Gibbs R."/>
        </authorList>
    </citation>
    <scope>NUCLEOTIDE SEQUENCE [LARGE SCALE GENOMIC DNA]</scope>
    <source>
        <strain evidence="10 11">ATCC BAA-614</strain>
    </source>
</reference>
<dbReference type="Gene3D" id="3.30.9.10">
    <property type="entry name" value="D-Amino Acid Oxidase, subunit A, domain 2"/>
    <property type="match status" value="1"/>
</dbReference>
<dbReference type="EC" id="1.1.5.4" evidence="8"/>
<dbReference type="Gene3D" id="3.50.50.60">
    <property type="entry name" value="FAD/NAD(P)-binding domain"/>
    <property type="match status" value="1"/>
</dbReference>
<dbReference type="InterPro" id="IPR006231">
    <property type="entry name" value="MQO"/>
</dbReference>
<keyword evidence="7 8" id="KW-0560">Oxidoreductase</keyword>
<dbReference type="AlphaFoldDB" id="D5PJC5"/>
<dbReference type="SUPFAM" id="SSF51905">
    <property type="entry name" value="FAD/NAD(P)-binding domain"/>
    <property type="match status" value="1"/>
</dbReference>
<dbReference type="GO" id="GO:0006099">
    <property type="term" value="P:tricarboxylic acid cycle"/>
    <property type="evidence" value="ECO:0007669"/>
    <property type="project" value="UniProtKB-UniRule"/>
</dbReference>
<dbReference type="PANTHER" id="PTHR43104">
    <property type="entry name" value="L-2-HYDROXYGLUTARATE DEHYDROGENASE, MITOCHONDRIAL"/>
    <property type="match status" value="1"/>
</dbReference>
<name>D5PJC5_9MYCO</name>
<proteinExistence type="inferred from homology"/>
<protein>
    <recommendedName>
        <fullName evidence="8">Probable malate:quinone oxidoreductase</fullName>
        <ecNumber evidence="8">1.1.5.4</ecNumber>
    </recommendedName>
    <alternativeName>
        <fullName evidence="8">MQO</fullName>
    </alternativeName>
    <alternativeName>
        <fullName evidence="8">Malate dehydrogenase [quinone]</fullName>
    </alternativeName>
</protein>
<feature type="region of interest" description="Disordered" evidence="9">
    <location>
        <begin position="1"/>
        <end position="24"/>
    </location>
</feature>
<accession>D5PJC5</accession>
<dbReference type="GO" id="GO:0047545">
    <property type="term" value="F:(S)-2-hydroxyglutarate dehydrogenase activity"/>
    <property type="evidence" value="ECO:0007669"/>
    <property type="project" value="TreeGrafter"/>
</dbReference>
<dbReference type="HOGENOM" id="CLU_028151_0_0_11"/>
<keyword evidence="5 8" id="KW-0285">Flavoprotein</keyword>
<evidence type="ECO:0000256" key="8">
    <source>
        <dbReference type="HAMAP-Rule" id="MF_00212"/>
    </source>
</evidence>
<sequence length="596" mass="64126">MHGQHRAGGARGAGGAVRLAAPDQRRDDLALADRVRPEGDGALPITGQDIGHPASHPATHEASLEVLLTVGRRTPFVAGSARDSLGTGAVEGRTTEQVSSLARTARADVVLVGAGIMSATLGALLRRLEPDWSMTVIERLDAVAAESSSPWNNAGTGHSALCELNYTPQRPDGSIDITKAVRVNEEFQVSRQFWAHAVEHGILTDTGFCNPLPHVSFVRGAQRVEFLRRRQRALAGNPLFAGTEFVDDPQEFARRLPFMAAKRDFSEPTALNWAPHGTDVDFGALSRQLIGFCVRDGATALFGHEVRGLTRQSDGSWTLLLRNRRTGEKRRLNAKFVFVGAGGDALPLLQKSGIREVRGFAGFPIGGRFLRTDNAALTAAHRAKVYGVPAPGAPPLGALHLDLRLVNGKSWLVFGPYAGWSPKFLKHGRLSDLPRSVKPDNALSMLGVGLTQLTLLRYLLGQLRLSAPDRIRALREFAPSAAASDWELTVAGQRVQVIRRDRRKGGVLDFSTTVVAAADGSIAGLLGGSPGASTAVAAMLEVLKRCFAGRYRSWLPTLEEMVPSLGVELSREPALYDEVWSWGSRVLGLTSDSGVR</sequence>
<dbReference type="PANTHER" id="PTHR43104:SF2">
    <property type="entry name" value="L-2-HYDROXYGLUTARATE DEHYDROGENASE, MITOCHONDRIAL"/>
    <property type="match status" value="1"/>
</dbReference>
<evidence type="ECO:0000256" key="4">
    <source>
        <dbReference type="ARBA" id="ARBA00022532"/>
    </source>
</evidence>
<evidence type="ECO:0000256" key="6">
    <source>
        <dbReference type="ARBA" id="ARBA00022827"/>
    </source>
</evidence>
<evidence type="ECO:0000256" key="1">
    <source>
        <dbReference type="ARBA" id="ARBA00001139"/>
    </source>
</evidence>
<organism evidence="10 11">
    <name type="scientific">Mycobacterium parascrofulaceum ATCC BAA-614</name>
    <dbReference type="NCBI Taxonomy" id="525368"/>
    <lineage>
        <taxon>Bacteria</taxon>
        <taxon>Bacillati</taxon>
        <taxon>Actinomycetota</taxon>
        <taxon>Actinomycetes</taxon>
        <taxon>Mycobacteriales</taxon>
        <taxon>Mycobacteriaceae</taxon>
        <taxon>Mycobacterium</taxon>
        <taxon>Mycobacterium simiae complex</taxon>
    </lineage>
</organism>
<dbReference type="UniPathway" id="UPA00223">
    <property type="reaction ID" value="UER01008"/>
</dbReference>
<keyword evidence="6 8" id="KW-0274">FAD</keyword>
<comment type="similarity">
    <text evidence="8">Belongs to the MQO family.</text>
</comment>
<dbReference type="HAMAP" id="MF_00212">
    <property type="entry name" value="MQO"/>
    <property type="match status" value="1"/>
</dbReference>
<dbReference type="NCBIfam" id="NF003606">
    <property type="entry name" value="PRK05257.2-1"/>
    <property type="match status" value="1"/>
</dbReference>
<comment type="catalytic activity">
    <reaction evidence="1 8">
        <text>(S)-malate + a quinone = a quinol + oxaloacetate</text>
        <dbReference type="Rhea" id="RHEA:46012"/>
        <dbReference type="ChEBI" id="CHEBI:15589"/>
        <dbReference type="ChEBI" id="CHEBI:16452"/>
        <dbReference type="ChEBI" id="CHEBI:24646"/>
        <dbReference type="ChEBI" id="CHEBI:132124"/>
        <dbReference type="EC" id="1.1.5.4"/>
    </reaction>
</comment>
<dbReference type="Pfam" id="PF06039">
    <property type="entry name" value="Mqo"/>
    <property type="match status" value="1"/>
</dbReference>
<dbReference type="NCBIfam" id="NF003611">
    <property type="entry name" value="PRK05257.3-2"/>
    <property type="match status" value="1"/>
</dbReference>
<dbReference type="NCBIfam" id="TIGR01320">
    <property type="entry name" value="mal_quin_oxido"/>
    <property type="match status" value="1"/>
</dbReference>
<gene>
    <name evidence="8 10" type="primary">mqo</name>
    <name evidence="10" type="ORF">HMPREF0591_6269</name>
</gene>
<evidence type="ECO:0000256" key="9">
    <source>
        <dbReference type="SAM" id="MobiDB-lite"/>
    </source>
</evidence>
<comment type="caution">
    <text evidence="10">The sequence shown here is derived from an EMBL/GenBank/DDBJ whole genome shotgun (WGS) entry which is preliminary data.</text>
</comment>
<dbReference type="eggNOG" id="COG0579">
    <property type="taxonomic scope" value="Bacteria"/>
</dbReference>